<evidence type="ECO:0000313" key="3">
    <source>
        <dbReference type="Proteomes" id="UP001528920"/>
    </source>
</evidence>
<keyword evidence="1" id="KW-0732">Signal</keyword>
<evidence type="ECO:0000313" key="2">
    <source>
        <dbReference type="EMBL" id="MDE5417436.1"/>
    </source>
</evidence>
<feature type="signal peptide" evidence="1">
    <location>
        <begin position="1"/>
        <end position="21"/>
    </location>
</feature>
<feature type="chain" id="PRO_5047412757" description="DUF3828 domain-containing protein" evidence="1">
    <location>
        <begin position="22"/>
        <end position="192"/>
    </location>
</feature>
<accession>A0ABT5VQ84</accession>
<dbReference type="Proteomes" id="UP001528920">
    <property type="component" value="Unassembled WGS sequence"/>
</dbReference>
<evidence type="ECO:0000256" key="1">
    <source>
        <dbReference type="SAM" id="SignalP"/>
    </source>
</evidence>
<proteinExistence type="predicted"/>
<name>A0ABT5VQ84_9BACT</name>
<dbReference type="RefSeq" id="WP_275108776.1">
    <property type="nucleotide sequence ID" value="NZ_JAKJSC010000001.1"/>
</dbReference>
<gene>
    <name evidence="2" type="ORF">L3049_05395</name>
</gene>
<organism evidence="2 3">
    <name type="scientific">Paralabilibaculum antarcticum</name>
    <dbReference type="NCBI Taxonomy" id="2912572"/>
    <lineage>
        <taxon>Bacteria</taxon>
        <taxon>Pseudomonadati</taxon>
        <taxon>Bacteroidota</taxon>
        <taxon>Bacteroidia</taxon>
        <taxon>Marinilabiliales</taxon>
        <taxon>Marinifilaceae</taxon>
        <taxon>Paralabilibaculum</taxon>
    </lineage>
</organism>
<dbReference type="EMBL" id="JAKJSC010000001">
    <property type="protein sequence ID" value="MDE5417436.1"/>
    <property type="molecule type" value="Genomic_DNA"/>
</dbReference>
<keyword evidence="3" id="KW-1185">Reference proteome</keyword>
<evidence type="ECO:0008006" key="4">
    <source>
        <dbReference type="Google" id="ProtNLM"/>
    </source>
</evidence>
<comment type="caution">
    <text evidence="2">The sequence shown here is derived from an EMBL/GenBank/DDBJ whole genome shotgun (WGS) entry which is preliminary data.</text>
</comment>
<protein>
    <recommendedName>
        <fullName evidence="4">DUF3828 domain-containing protein</fullName>
    </recommendedName>
</protein>
<sequence length="192" mass="22826">MKKNIIILFLLSFLFSGNINAQTSDSTKIVSIIENFFEWYVEVIKEEAYPEYSPQFVEDENGNTTLDYSLYMNNLKKLSFSKELIEQEKKAYESCIENLLEVKYTMFDSVFDELDDYETAQCDFFNSYRWIGSMELIDGVNVKEVITESEKGEVKLQFYNYYPKDSTFYYWNSSTSIFLLKENNEWKINIIE</sequence>
<reference evidence="2 3" key="1">
    <citation type="submission" date="2022-01" db="EMBL/GenBank/DDBJ databases">
        <title>Labilibaculum sp. nov, a marine bacterium isolated from Antarctica.</title>
        <authorList>
            <person name="Dai W."/>
        </authorList>
    </citation>
    <scope>NUCLEOTIDE SEQUENCE [LARGE SCALE GENOMIC DNA]</scope>
    <source>
        <strain evidence="2 3">DW002</strain>
    </source>
</reference>